<comment type="caution">
    <text evidence="2">The sequence shown here is derived from an EMBL/GenBank/DDBJ whole genome shotgun (WGS) entry which is preliminary data.</text>
</comment>
<organism evidence="2 3">
    <name type="scientific">Tabrizicola soli</name>
    <dbReference type="NCBI Taxonomy" id="2185115"/>
    <lineage>
        <taxon>Bacteria</taxon>
        <taxon>Pseudomonadati</taxon>
        <taxon>Pseudomonadota</taxon>
        <taxon>Alphaproteobacteria</taxon>
        <taxon>Rhodobacterales</taxon>
        <taxon>Paracoccaceae</taxon>
        <taxon>Tabrizicola</taxon>
    </lineage>
</organism>
<gene>
    <name evidence="2" type="ORF">ACFOD6_08710</name>
</gene>
<evidence type="ECO:0000256" key="1">
    <source>
        <dbReference type="SAM" id="Phobius"/>
    </source>
</evidence>
<reference evidence="3" key="1">
    <citation type="journal article" date="2019" name="Int. J. Syst. Evol. Microbiol.">
        <title>The Global Catalogue of Microorganisms (GCM) 10K type strain sequencing project: providing services to taxonomists for standard genome sequencing and annotation.</title>
        <authorList>
            <consortium name="The Broad Institute Genomics Platform"/>
            <consortium name="The Broad Institute Genome Sequencing Center for Infectious Disease"/>
            <person name="Wu L."/>
            <person name="Ma J."/>
        </authorList>
    </citation>
    <scope>NUCLEOTIDE SEQUENCE [LARGE SCALE GENOMIC DNA]</scope>
    <source>
        <strain evidence="3">KCTC 62102</strain>
    </source>
</reference>
<dbReference type="EMBL" id="JBHRSM010000015">
    <property type="protein sequence ID" value="MFC3086127.1"/>
    <property type="molecule type" value="Genomic_DNA"/>
</dbReference>
<evidence type="ECO:0000313" key="3">
    <source>
        <dbReference type="Proteomes" id="UP001595445"/>
    </source>
</evidence>
<sequence>MTRLPSSLRRFLRDEGGSPTIEFVLTFPFVISVFCLGVESSFYMIKSVSLERSLDLVIRDLRLGNLGSISHSQLKHEICSRAAVLGSTAACELGMKIELQPINTASFAMPTTPTTCVDRTQPIDPAIQPSPSEYALGEGNQIMLMRVCLQADPMFKTTVFGARMNRTGPDGGYSLIATSTFVNEPRS</sequence>
<keyword evidence="1" id="KW-1133">Transmembrane helix</keyword>
<keyword evidence="1" id="KW-0472">Membrane</keyword>
<dbReference type="Proteomes" id="UP001595445">
    <property type="component" value="Unassembled WGS sequence"/>
</dbReference>
<protein>
    <submittedName>
        <fullName evidence="2">TadE/TadG family type IV pilus assembly protein</fullName>
    </submittedName>
</protein>
<proteinExistence type="predicted"/>
<keyword evidence="3" id="KW-1185">Reference proteome</keyword>
<name>A0ABV7DUG4_9RHOB</name>
<evidence type="ECO:0000313" key="2">
    <source>
        <dbReference type="EMBL" id="MFC3086127.1"/>
    </source>
</evidence>
<keyword evidence="1" id="KW-0812">Transmembrane</keyword>
<accession>A0ABV7DUG4</accession>
<feature type="transmembrane region" description="Helical" evidence="1">
    <location>
        <begin position="21"/>
        <end position="45"/>
    </location>
</feature>
<dbReference type="RefSeq" id="WP_197645545.1">
    <property type="nucleotide sequence ID" value="NZ_JAEACP010000014.1"/>
</dbReference>